<dbReference type="PANTHER" id="PTHR21137:SF35">
    <property type="entry name" value="ODORANT RECEPTOR 19A-RELATED"/>
    <property type="match status" value="1"/>
</dbReference>
<dbReference type="Proteomes" id="UP001168972">
    <property type="component" value="Unassembled WGS sequence"/>
</dbReference>
<keyword evidence="2" id="KW-1003">Cell membrane</keyword>
<protein>
    <recommendedName>
        <fullName evidence="13">Odorant receptor</fullName>
    </recommendedName>
</protein>
<name>A0AA39G813_MICHY</name>
<feature type="transmembrane region" description="Helical" evidence="10">
    <location>
        <begin position="103"/>
        <end position="124"/>
    </location>
</feature>
<evidence type="ECO:0000256" key="4">
    <source>
        <dbReference type="ARBA" id="ARBA00022692"/>
    </source>
</evidence>
<evidence type="ECO:0000256" key="2">
    <source>
        <dbReference type="ARBA" id="ARBA00022475"/>
    </source>
</evidence>
<evidence type="ECO:0000256" key="8">
    <source>
        <dbReference type="ARBA" id="ARBA00023170"/>
    </source>
</evidence>
<dbReference type="GO" id="GO:0005549">
    <property type="term" value="F:odorant binding"/>
    <property type="evidence" value="ECO:0007669"/>
    <property type="project" value="InterPro"/>
</dbReference>
<keyword evidence="5" id="KW-0552">Olfaction</keyword>
<dbReference type="InterPro" id="IPR004117">
    <property type="entry name" value="7tm6_olfct_rcpt"/>
</dbReference>
<keyword evidence="9" id="KW-0807">Transducer</keyword>
<feature type="transmembrane region" description="Helical" evidence="10">
    <location>
        <begin position="156"/>
        <end position="178"/>
    </location>
</feature>
<sequence length="311" mass="35290">MWPLGIWPLNRGEIFSEIRLAATCIFLDIEMWKNCHGFEDKLDIFVLSIFALLACEKGLLVRYHQDKIYSNVVSAVEDWNKLLMKDNLKNRNIMMQHARISRIVCISLMGPASGGTLSWIILALPLPIFKMDNNTDIIRNFPLRTACTFDSASTSMFYYVIFILQIYQLVATCLGNCGNDVFFFGLSMHLCGQLEILKRVQIIISMKLGDLFSGIKAGTVLSSLMSQLFLYSYGGDYLTSQNEELAFAAYESMWYKCPLKTMKNIGFIISRAGKPIYITAGKFVQMTLPTFMDILKLAISYMSVLRIAIDV</sequence>
<dbReference type="GO" id="GO:0005886">
    <property type="term" value="C:plasma membrane"/>
    <property type="evidence" value="ECO:0007669"/>
    <property type="project" value="UniProtKB-SubCell"/>
</dbReference>
<dbReference type="GO" id="GO:0007165">
    <property type="term" value="P:signal transduction"/>
    <property type="evidence" value="ECO:0007669"/>
    <property type="project" value="UniProtKB-KW"/>
</dbReference>
<dbReference type="AlphaFoldDB" id="A0AA39G813"/>
<dbReference type="GO" id="GO:0004984">
    <property type="term" value="F:olfactory receptor activity"/>
    <property type="evidence" value="ECO:0007669"/>
    <property type="project" value="InterPro"/>
</dbReference>
<reference evidence="11" key="1">
    <citation type="journal article" date="2023" name="bioRxiv">
        <title>Scaffold-level genome assemblies of two parasitoid biocontrol wasps reveal the parthenogenesis mechanism and an associated novel virus.</title>
        <authorList>
            <person name="Inwood S."/>
            <person name="Skelly J."/>
            <person name="Guhlin J."/>
            <person name="Harrop T."/>
            <person name="Goldson S."/>
            <person name="Dearden P."/>
        </authorList>
    </citation>
    <scope>NUCLEOTIDE SEQUENCE</scope>
    <source>
        <strain evidence="11">Lincoln</strain>
        <tissue evidence="11">Whole body</tissue>
    </source>
</reference>
<evidence type="ECO:0000256" key="7">
    <source>
        <dbReference type="ARBA" id="ARBA00023136"/>
    </source>
</evidence>
<evidence type="ECO:0000256" key="9">
    <source>
        <dbReference type="ARBA" id="ARBA00023224"/>
    </source>
</evidence>
<evidence type="ECO:0000256" key="6">
    <source>
        <dbReference type="ARBA" id="ARBA00022989"/>
    </source>
</evidence>
<keyword evidence="7 10" id="KW-0472">Membrane</keyword>
<keyword evidence="6 10" id="KW-1133">Transmembrane helix</keyword>
<comment type="caution">
    <text evidence="11">The sequence shown here is derived from an EMBL/GenBank/DDBJ whole genome shotgun (WGS) entry which is preliminary data.</text>
</comment>
<dbReference type="PANTHER" id="PTHR21137">
    <property type="entry name" value="ODORANT RECEPTOR"/>
    <property type="match status" value="1"/>
</dbReference>
<evidence type="ECO:0008006" key="13">
    <source>
        <dbReference type="Google" id="ProtNLM"/>
    </source>
</evidence>
<dbReference type="Pfam" id="PF02949">
    <property type="entry name" value="7tm_6"/>
    <property type="match status" value="2"/>
</dbReference>
<dbReference type="EMBL" id="JAQQBR010000001">
    <property type="protein sequence ID" value="KAK0183103.1"/>
    <property type="molecule type" value="Genomic_DNA"/>
</dbReference>
<gene>
    <name evidence="11" type="ORF">PV327_001173</name>
</gene>
<evidence type="ECO:0000256" key="3">
    <source>
        <dbReference type="ARBA" id="ARBA00022606"/>
    </source>
</evidence>
<evidence type="ECO:0000256" key="5">
    <source>
        <dbReference type="ARBA" id="ARBA00022725"/>
    </source>
</evidence>
<evidence type="ECO:0000256" key="1">
    <source>
        <dbReference type="ARBA" id="ARBA00004651"/>
    </source>
</evidence>
<evidence type="ECO:0000256" key="10">
    <source>
        <dbReference type="SAM" id="Phobius"/>
    </source>
</evidence>
<keyword evidence="4 10" id="KW-0812">Transmembrane</keyword>
<accession>A0AA39G813</accession>
<organism evidence="11 12">
    <name type="scientific">Microctonus hyperodae</name>
    <name type="common">Parasitoid wasp</name>
    <dbReference type="NCBI Taxonomy" id="165561"/>
    <lineage>
        <taxon>Eukaryota</taxon>
        <taxon>Metazoa</taxon>
        <taxon>Ecdysozoa</taxon>
        <taxon>Arthropoda</taxon>
        <taxon>Hexapoda</taxon>
        <taxon>Insecta</taxon>
        <taxon>Pterygota</taxon>
        <taxon>Neoptera</taxon>
        <taxon>Endopterygota</taxon>
        <taxon>Hymenoptera</taxon>
        <taxon>Apocrita</taxon>
        <taxon>Ichneumonoidea</taxon>
        <taxon>Braconidae</taxon>
        <taxon>Euphorinae</taxon>
        <taxon>Microctonus</taxon>
    </lineage>
</organism>
<keyword evidence="8" id="KW-0675">Receptor</keyword>
<evidence type="ECO:0000313" key="12">
    <source>
        <dbReference type="Proteomes" id="UP001168972"/>
    </source>
</evidence>
<keyword evidence="3" id="KW-0716">Sensory transduction</keyword>
<keyword evidence="12" id="KW-1185">Reference proteome</keyword>
<evidence type="ECO:0000313" key="11">
    <source>
        <dbReference type="EMBL" id="KAK0183103.1"/>
    </source>
</evidence>
<comment type="subcellular location">
    <subcellularLocation>
        <location evidence="1">Cell membrane</location>
        <topology evidence="1">Multi-pass membrane protein</topology>
    </subcellularLocation>
</comment>
<reference evidence="11" key="2">
    <citation type="submission" date="2023-03" db="EMBL/GenBank/DDBJ databases">
        <authorList>
            <person name="Inwood S.N."/>
            <person name="Skelly J.G."/>
            <person name="Guhlin J."/>
            <person name="Harrop T.W.R."/>
            <person name="Goldson S.G."/>
            <person name="Dearden P.K."/>
        </authorList>
    </citation>
    <scope>NUCLEOTIDE SEQUENCE</scope>
    <source>
        <strain evidence="11">Lincoln</strain>
        <tissue evidence="11">Whole body</tissue>
    </source>
</reference>
<proteinExistence type="predicted"/>